<accession>A0AAE3R449</accession>
<evidence type="ECO:0000313" key="2">
    <source>
        <dbReference type="Proteomes" id="UP001232063"/>
    </source>
</evidence>
<protein>
    <submittedName>
        <fullName evidence="1">Uncharacterized protein</fullName>
    </submittedName>
</protein>
<dbReference type="RefSeq" id="WP_314510729.1">
    <property type="nucleotide sequence ID" value="NZ_JASJOU010000003.1"/>
</dbReference>
<organism evidence="1 2">
    <name type="scientific">Xanthocytophaga agilis</name>
    <dbReference type="NCBI Taxonomy" id="3048010"/>
    <lineage>
        <taxon>Bacteria</taxon>
        <taxon>Pseudomonadati</taxon>
        <taxon>Bacteroidota</taxon>
        <taxon>Cytophagia</taxon>
        <taxon>Cytophagales</taxon>
        <taxon>Rhodocytophagaceae</taxon>
        <taxon>Xanthocytophaga</taxon>
    </lineage>
</organism>
<comment type="caution">
    <text evidence="1">The sequence shown here is derived from an EMBL/GenBank/DDBJ whole genome shotgun (WGS) entry which is preliminary data.</text>
</comment>
<keyword evidence="2" id="KW-1185">Reference proteome</keyword>
<name>A0AAE3R449_9BACT</name>
<evidence type="ECO:0000313" key="1">
    <source>
        <dbReference type="EMBL" id="MDJ1501237.1"/>
    </source>
</evidence>
<dbReference type="AlphaFoldDB" id="A0AAE3R449"/>
<sequence length="120" mass="13760">MFRTIHFITVLLVLSLSGCMPRDPGIPISIEHFQRLYAEGQIAQLTYTEDWVILTLTREASQEYRPAFEMAIQQGTIHSMDEAIFLLKVADIAHLKREIAAVRRTNPRVKEVPLRVVATR</sequence>
<dbReference type="EMBL" id="JASJOU010000003">
    <property type="protein sequence ID" value="MDJ1501237.1"/>
    <property type="molecule type" value="Genomic_DNA"/>
</dbReference>
<reference evidence="1" key="1">
    <citation type="submission" date="2023-05" db="EMBL/GenBank/DDBJ databases">
        <authorList>
            <person name="Zhang X."/>
        </authorList>
    </citation>
    <scope>NUCLEOTIDE SEQUENCE</scope>
    <source>
        <strain evidence="1">BD1B2-1</strain>
    </source>
</reference>
<proteinExistence type="predicted"/>
<gene>
    <name evidence="1" type="ORF">QNI22_11285</name>
</gene>
<dbReference type="PROSITE" id="PS51257">
    <property type="entry name" value="PROKAR_LIPOPROTEIN"/>
    <property type="match status" value="1"/>
</dbReference>
<dbReference type="Proteomes" id="UP001232063">
    <property type="component" value="Unassembled WGS sequence"/>
</dbReference>